<evidence type="ECO:0000313" key="2">
    <source>
        <dbReference type="Proteomes" id="UP000318594"/>
    </source>
</evidence>
<accession>A0ABM7GYG0</accession>
<dbReference type="Proteomes" id="UP000318594">
    <property type="component" value="Chromosome"/>
</dbReference>
<sequence>MYAGICSSEHGLGVFGTGQLVGAQESAVQISGNERNHYSLPRPVGVPDEVPVPAPGDCIDGVRDGDVDGLFDGVGDPLRPVEGDVLVGEGVCPFEGLGDLLL</sequence>
<keyword evidence="2" id="KW-1185">Reference proteome</keyword>
<dbReference type="EMBL" id="AP019723">
    <property type="protein sequence ID" value="BBK84322.1"/>
    <property type="molecule type" value="Genomic_DNA"/>
</dbReference>
<proteinExistence type="predicted"/>
<gene>
    <name evidence="1" type="ORF">CacPP4_09370</name>
</gene>
<protein>
    <submittedName>
        <fullName evidence="1">Uncharacterized protein</fullName>
    </submittedName>
</protein>
<name>A0ABM7GYG0_CUTAC</name>
<evidence type="ECO:0000313" key="1">
    <source>
        <dbReference type="EMBL" id="BBK84322.1"/>
    </source>
</evidence>
<organism evidence="1 2">
    <name type="scientific">Cutibacterium acnes subsp. acnes</name>
    <dbReference type="NCBI Taxonomy" id="1734925"/>
    <lineage>
        <taxon>Bacteria</taxon>
        <taxon>Bacillati</taxon>
        <taxon>Actinomycetota</taxon>
        <taxon>Actinomycetes</taxon>
        <taxon>Propionibacteriales</taxon>
        <taxon>Propionibacteriaceae</taxon>
        <taxon>Cutibacterium</taxon>
    </lineage>
</organism>
<reference evidence="1 2" key="1">
    <citation type="submission" date="2019-06" db="EMBL/GenBank/DDBJ databases">
        <title>Complete genome sequence of Cutibacterium acnes subsp. acnes NBRC 107605.</title>
        <authorList>
            <person name="Miura T."/>
            <person name="Furukawa M."/>
            <person name="Shimamura M."/>
            <person name="Ohyama Y."/>
            <person name="Yamazoe A."/>
            <person name="Kawasaki H."/>
        </authorList>
    </citation>
    <scope>NUCLEOTIDE SEQUENCE [LARGE SCALE GENOMIC DNA]</scope>
    <source>
        <strain evidence="1 2">NBRC 107605</strain>
    </source>
</reference>